<gene>
    <name evidence="4" type="ORF">HannXRQ_Chr11g0340491</name>
    <name evidence="3" type="ORF">HanXRQr2_Chr11g0486691</name>
</gene>
<evidence type="ECO:0000256" key="1">
    <source>
        <dbReference type="SAM" id="SignalP"/>
    </source>
</evidence>
<evidence type="ECO:0000313" key="4">
    <source>
        <dbReference type="EMBL" id="OTG08329.1"/>
    </source>
</evidence>
<dbReference type="InterPro" id="IPR008972">
    <property type="entry name" value="Cupredoxin"/>
</dbReference>
<dbReference type="Proteomes" id="UP000215914">
    <property type="component" value="Chromosome 11"/>
</dbReference>
<feature type="chain" id="PRO_5012309859" evidence="1">
    <location>
        <begin position="27"/>
        <end position="74"/>
    </location>
</feature>
<dbReference type="InParanoid" id="A0A251TC54"/>
<dbReference type="EMBL" id="CM007900">
    <property type="protein sequence ID" value="OTG08329.1"/>
    <property type="molecule type" value="Genomic_DNA"/>
</dbReference>
<evidence type="ECO:0000313" key="3">
    <source>
        <dbReference type="EMBL" id="KAF5781690.1"/>
    </source>
</evidence>
<evidence type="ECO:0000259" key="2">
    <source>
        <dbReference type="PROSITE" id="PS51485"/>
    </source>
</evidence>
<sequence>MAQGRGGAMVAMKVICLLAVALQCEAASFLVGGWPGWNPKFDLGAMTSAYKAGDIFVFKYVAGYHDVVVVNKTV</sequence>
<dbReference type="Gramene" id="mRNA:HanXRQr2_Chr11g0486691">
    <property type="protein sequence ID" value="mRNA:HanXRQr2_Chr11g0486691"/>
    <property type="gene ID" value="HanXRQr2_Chr11g0486691"/>
</dbReference>
<reference evidence="3 5" key="1">
    <citation type="journal article" date="2017" name="Nature">
        <title>The sunflower genome provides insights into oil metabolism, flowering and Asterid evolution.</title>
        <authorList>
            <person name="Badouin H."/>
            <person name="Gouzy J."/>
            <person name="Grassa C.J."/>
            <person name="Murat F."/>
            <person name="Staton S.E."/>
            <person name="Cottret L."/>
            <person name="Lelandais-Briere C."/>
            <person name="Owens G.L."/>
            <person name="Carrere S."/>
            <person name="Mayjonade B."/>
            <person name="Legrand L."/>
            <person name="Gill N."/>
            <person name="Kane N.C."/>
            <person name="Bowers J.E."/>
            <person name="Hubner S."/>
            <person name="Bellec A."/>
            <person name="Berard A."/>
            <person name="Berges H."/>
            <person name="Blanchet N."/>
            <person name="Boniface M.C."/>
            <person name="Brunel D."/>
            <person name="Catrice O."/>
            <person name="Chaidir N."/>
            <person name="Claudel C."/>
            <person name="Donnadieu C."/>
            <person name="Faraut T."/>
            <person name="Fievet G."/>
            <person name="Helmstetter N."/>
            <person name="King M."/>
            <person name="Knapp S.J."/>
            <person name="Lai Z."/>
            <person name="Le Paslier M.C."/>
            <person name="Lippi Y."/>
            <person name="Lorenzon L."/>
            <person name="Mandel J.R."/>
            <person name="Marage G."/>
            <person name="Marchand G."/>
            <person name="Marquand E."/>
            <person name="Bret-Mestries E."/>
            <person name="Morien E."/>
            <person name="Nambeesan S."/>
            <person name="Nguyen T."/>
            <person name="Pegot-Espagnet P."/>
            <person name="Pouilly N."/>
            <person name="Raftis F."/>
            <person name="Sallet E."/>
            <person name="Schiex T."/>
            <person name="Thomas J."/>
            <person name="Vandecasteele C."/>
            <person name="Vares D."/>
            <person name="Vear F."/>
            <person name="Vautrin S."/>
            <person name="Crespi M."/>
            <person name="Mangin B."/>
            <person name="Burke J.M."/>
            <person name="Salse J."/>
            <person name="Munos S."/>
            <person name="Vincourt P."/>
            <person name="Rieseberg L.H."/>
            <person name="Langlade N.B."/>
        </authorList>
    </citation>
    <scope>NUCLEOTIDE SEQUENCE [LARGE SCALE GENOMIC DNA]</scope>
    <source>
        <strain evidence="5">cv. SF193</strain>
        <tissue evidence="3">Leaves</tissue>
    </source>
</reference>
<feature type="domain" description="Phytocyanin" evidence="2">
    <location>
        <begin position="27"/>
        <end position="74"/>
    </location>
</feature>
<keyword evidence="5" id="KW-1185">Reference proteome</keyword>
<reference evidence="3" key="3">
    <citation type="submission" date="2020-06" db="EMBL/GenBank/DDBJ databases">
        <title>Helianthus annuus Genome sequencing and assembly Release 2.</title>
        <authorList>
            <person name="Gouzy J."/>
            <person name="Langlade N."/>
            <person name="Munos S."/>
        </authorList>
    </citation>
    <scope>NUCLEOTIDE SEQUENCE</scope>
    <source>
        <tissue evidence="3">Leaves</tissue>
    </source>
</reference>
<protein>
    <submittedName>
        <fullName evidence="3">Phytocyanin domain, cupredoxin</fullName>
    </submittedName>
    <submittedName>
        <fullName evidence="4">Putative cupredoxin</fullName>
    </submittedName>
</protein>
<reference evidence="4" key="2">
    <citation type="submission" date="2017-02" db="EMBL/GenBank/DDBJ databases">
        <title>Sunflower complete genome.</title>
        <authorList>
            <person name="Langlade N."/>
            <person name="Munos S."/>
        </authorList>
    </citation>
    <scope>NUCLEOTIDE SEQUENCE [LARGE SCALE GENOMIC DNA]</scope>
    <source>
        <tissue evidence="4">Leaves</tissue>
    </source>
</reference>
<dbReference type="InterPro" id="IPR003245">
    <property type="entry name" value="Phytocyanin_dom"/>
</dbReference>
<dbReference type="GO" id="GO:0009055">
    <property type="term" value="F:electron transfer activity"/>
    <property type="evidence" value="ECO:0007669"/>
    <property type="project" value="InterPro"/>
</dbReference>
<name>A0A251TC54_HELAN</name>
<dbReference type="AlphaFoldDB" id="A0A251TC54"/>
<accession>A0A251TC54</accession>
<keyword evidence="1" id="KW-0732">Signal</keyword>
<dbReference type="EMBL" id="MNCJ02000326">
    <property type="protein sequence ID" value="KAF5781690.1"/>
    <property type="molecule type" value="Genomic_DNA"/>
</dbReference>
<dbReference type="PROSITE" id="PS51485">
    <property type="entry name" value="PHYTOCYANIN"/>
    <property type="match status" value="1"/>
</dbReference>
<dbReference type="Gene3D" id="2.60.40.420">
    <property type="entry name" value="Cupredoxins - blue copper proteins"/>
    <property type="match status" value="1"/>
</dbReference>
<dbReference type="GO" id="GO:0005886">
    <property type="term" value="C:plasma membrane"/>
    <property type="evidence" value="ECO:0000318"/>
    <property type="project" value="GO_Central"/>
</dbReference>
<organism evidence="4 5">
    <name type="scientific">Helianthus annuus</name>
    <name type="common">Common sunflower</name>
    <dbReference type="NCBI Taxonomy" id="4232"/>
    <lineage>
        <taxon>Eukaryota</taxon>
        <taxon>Viridiplantae</taxon>
        <taxon>Streptophyta</taxon>
        <taxon>Embryophyta</taxon>
        <taxon>Tracheophyta</taxon>
        <taxon>Spermatophyta</taxon>
        <taxon>Magnoliopsida</taxon>
        <taxon>eudicotyledons</taxon>
        <taxon>Gunneridae</taxon>
        <taxon>Pentapetalae</taxon>
        <taxon>asterids</taxon>
        <taxon>campanulids</taxon>
        <taxon>Asterales</taxon>
        <taxon>Asteraceae</taxon>
        <taxon>Asteroideae</taxon>
        <taxon>Heliantheae alliance</taxon>
        <taxon>Heliantheae</taxon>
        <taxon>Helianthus</taxon>
    </lineage>
</organism>
<evidence type="ECO:0000313" key="5">
    <source>
        <dbReference type="Proteomes" id="UP000215914"/>
    </source>
</evidence>
<proteinExistence type="predicted"/>
<dbReference type="SUPFAM" id="SSF49503">
    <property type="entry name" value="Cupredoxins"/>
    <property type="match status" value="1"/>
</dbReference>
<feature type="signal peptide" evidence="1">
    <location>
        <begin position="1"/>
        <end position="26"/>
    </location>
</feature>